<protein>
    <recommendedName>
        <fullName evidence="5">DUF1835 domain-containing protein</fullName>
    </recommendedName>
</protein>
<evidence type="ECO:0008006" key="5">
    <source>
        <dbReference type="Google" id="ProtNLM"/>
    </source>
</evidence>
<dbReference type="Pfam" id="PF08874">
    <property type="entry name" value="DUF1835"/>
    <property type="match status" value="1"/>
</dbReference>
<dbReference type="InterPro" id="IPR022123">
    <property type="entry name" value="DUF3658"/>
</dbReference>
<dbReference type="InterPro" id="IPR014973">
    <property type="entry name" value="DUF1835"/>
</dbReference>
<evidence type="ECO:0000259" key="1">
    <source>
        <dbReference type="Pfam" id="PF08874"/>
    </source>
</evidence>
<dbReference type="RefSeq" id="WP_060669333.1">
    <property type="nucleotide sequence ID" value="NZ_JARTGE010000023.1"/>
</dbReference>
<evidence type="ECO:0000313" key="3">
    <source>
        <dbReference type="EMBL" id="KPH69323.1"/>
    </source>
</evidence>
<dbReference type="Pfam" id="PF12395">
    <property type="entry name" value="DUF3658"/>
    <property type="match status" value="1"/>
</dbReference>
<reference evidence="3 4" key="1">
    <citation type="submission" date="2015-07" db="EMBL/GenBank/DDBJ databases">
        <title>High-quality draft genome sequence of Oceanobacillus caeni HM6, a bacillus isolated from a human feces.</title>
        <authorList>
            <person name="Kumar J."/>
            <person name="Verma M.K."/>
            <person name="Pandey R."/>
            <person name="Bhambi M."/>
            <person name="Chauhan N."/>
        </authorList>
    </citation>
    <scope>NUCLEOTIDE SEQUENCE [LARGE SCALE GENOMIC DNA]</scope>
    <source>
        <strain evidence="3 4">HM6</strain>
    </source>
</reference>
<dbReference type="EMBL" id="LGTK01000116">
    <property type="protein sequence ID" value="KPH69323.1"/>
    <property type="molecule type" value="Genomic_DNA"/>
</dbReference>
<feature type="domain" description="DUF1835" evidence="1">
    <location>
        <begin position="2"/>
        <end position="124"/>
    </location>
</feature>
<accession>A0ABR5MF83</accession>
<evidence type="ECO:0000313" key="4">
    <source>
        <dbReference type="Proteomes" id="UP000037854"/>
    </source>
</evidence>
<name>A0ABR5MF83_9BACI</name>
<organism evidence="3 4">
    <name type="scientific">Oceanobacillus caeni</name>
    <dbReference type="NCBI Taxonomy" id="405946"/>
    <lineage>
        <taxon>Bacteria</taxon>
        <taxon>Bacillati</taxon>
        <taxon>Bacillota</taxon>
        <taxon>Bacilli</taxon>
        <taxon>Bacillales</taxon>
        <taxon>Bacillaceae</taxon>
        <taxon>Oceanobacillus</taxon>
    </lineage>
</organism>
<dbReference type="Proteomes" id="UP000037854">
    <property type="component" value="Unassembled WGS sequence"/>
</dbReference>
<feature type="domain" description="DUF3658" evidence="2">
    <location>
        <begin position="161"/>
        <end position="270"/>
    </location>
</feature>
<proteinExistence type="predicted"/>
<gene>
    <name evidence="3" type="ORF">AFL42_17195</name>
</gene>
<evidence type="ECO:0000259" key="2">
    <source>
        <dbReference type="Pfam" id="PF12395"/>
    </source>
</evidence>
<sequence>MIHILSSASASGCLKAALKEMGLDKKERIISFWDTFSVGPVWKLHEEAGVKFRFGWMEKCMSEEFGEYADYTHCFEKAMNRINSIPEGVHVTIWASNNAHEQTGLRFIMHLLKEKNIDITIINTTKAYEELFRVKKAKYTLLHTGEIPPEKLQVIYEQDYGKLLTDHDREDLENEWLALSESQETLRIWRNGRIQSVSEDYYDGIIIKKVKKLHGKQVTREFIKSARVIGEVLGHLDQYIGDTFLEYRIRKLIEAGVFESKGSLEQMRFYSVRLKG</sequence>
<comment type="caution">
    <text evidence="3">The sequence shown here is derived from an EMBL/GenBank/DDBJ whole genome shotgun (WGS) entry which is preliminary data.</text>
</comment>
<keyword evidence="4" id="KW-1185">Reference proteome</keyword>